<proteinExistence type="predicted"/>
<dbReference type="EMBL" id="CP098735">
    <property type="protein sequence ID" value="USE77370.1"/>
    <property type="molecule type" value="Genomic_DNA"/>
</dbReference>
<protein>
    <submittedName>
        <fullName evidence="2">Uncharacterized protein</fullName>
    </submittedName>
</protein>
<evidence type="ECO:0000256" key="1">
    <source>
        <dbReference type="SAM" id="MobiDB-lite"/>
    </source>
</evidence>
<dbReference type="Proteomes" id="UP001056648">
    <property type="component" value="Chromosome 1"/>
</dbReference>
<sequence length="158" mass="16866">MKTPTLASESSCLGHSGRSDPPRRPHRPAGPLVRFGAAALGALAFGVPALAADLTPQTAGPFTYVCGGVAEDEQQAMRAEARNYDMGLLMTEGPRGEYLSDVDITLSRGGKQVANFRSTGPRCLIKGPKGTYQVTADYQGKSKRTTLSAGQRNKQLRW</sequence>
<evidence type="ECO:0000313" key="2">
    <source>
        <dbReference type="EMBL" id="USE77370.1"/>
    </source>
</evidence>
<name>A0ABY4VRJ7_9BURK</name>
<evidence type="ECO:0000313" key="3">
    <source>
        <dbReference type="Proteomes" id="UP001056648"/>
    </source>
</evidence>
<reference evidence="2" key="1">
    <citation type="submission" date="2022-06" db="EMBL/GenBank/DDBJ databases">
        <title>Complete genome sequence and characterization of Cupriavidus gilardii QJ1 isolated from contaminating cells.</title>
        <authorList>
            <person name="Qi J."/>
        </authorList>
    </citation>
    <scope>NUCLEOTIDE SEQUENCE</scope>
    <source>
        <strain evidence="2">QJ1</strain>
    </source>
</reference>
<dbReference type="RefSeq" id="WP_252251802.1">
    <property type="nucleotide sequence ID" value="NZ_CP098735.1"/>
</dbReference>
<accession>A0ABY4VRJ7</accession>
<keyword evidence="3" id="KW-1185">Reference proteome</keyword>
<gene>
    <name evidence="2" type="ORF">NDR89_09020</name>
</gene>
<feature type="region of interest" description="Disordered" evidence="1">
    <location>
        <begin position="1"/>
        <end position="30"/>
    </location>
</feature>
<organism evidence="2 3">
    <name type="scientific">Cupriavidus gilardii</name>
    <dbReference type="NCBI Taxonomy" id="82541"/>
    <lineage>
        <taxon>Bacteria</taxon>
        <taxon>Pseudomonadati</taxon>
        <taxon>Pseudomonadota</taxon>
        <taxon>Betaproteobacteria</taxon>
        <taxon>Burkholderiales</taxon>
        <taxon>Burkholderiaceae</taxon>
        <taxon>Cupriavidus</taxon>
    </lineage>
</organism>
<feature type="compositionally biased region" description="Polar residues" evidence="1">
    <location>
        <begin position="1"/>
        <end position="13"/>
    </location>
</feature>